<dbReference type="PROSITE" id="PS51257">
    <property type="entry name" value="PROKAR_LIPOPROTEIN"/>
    <property type="match status" value="1"/>
</dbReference>
<protein>
    <submittedName>
        <fullName evidence="1">Uncharacterized protein</fullName>
    </submittedName>
</protein>
<dbReference type="EMBL" id="OX597827">
    <property type="protein sequence ID" value="CAI9732959.1"/>
    <property type="molecule type" value="Genomic_DNA"/>
</dbReference>
<sequence length="105" mass="11246">MREKNNVTVTYAIAVGGGCHGDAGGGNISCGGDSGCSGDICSRDALLMMLLVGEMSFQDLYISDVLVAVHCGSGDDRHDVLHQKDLRSLENWDPSLYNPDHPFMD</sequence>
<evidence type="ECO:0000313" key="1">
    <source>
        <dbReference type="EMBL" id="CAI9732959.1"/>
    </source>
</evidence>
<proteinExistence type="predicted"/>
<name>A0AA36BF82_OCTVU</name>
<dbReference type="AlphaFoldDB" id="A0AA36BF82"/>
<gene>
    <name evidence="1" type="ORF">OCTVUL_1B018780</name>
</gene>
<organism evidence="1 2">
    <name type="scientific">Octopus vulgaris</name>
    <name type="common">Common octopus</name>
    <dbReference type="NCBI Taxonomy" id="6645"/>
    <lineage>
        <taxon>Eukaryota</taxon>
        <taxon>Metazoa</taxon>
        <taxon>Spiralia</taxon>
        <taxon>Lophotrochozoa</taxon>
        <taxon>Mollusca</taxon>
        <taxon>Cephalopoda</taxon>
        <taxon>Coleoidea</taxon>
        <taxon>Octopodiformes</taxon>
        <taxon>Octopoda</taxon>
        <taxon>Incirrata</taxon>
        <taxon>Octopodidae</taxon>
        <taxon>Octopus</taxon>
    </lineage>
</organism>
<dbReference type="Proteomes" id="UP001162480">
    <property type="component" value="Chromosome 14"/>
</dbReference>
<evidence type="ECO:0000313" key="2">
    <source>
        <dbReference type="Proteomes" id="UP001162480"/>
    </source>
</evidence>
<accession>A0AA36BF82</accession>
<reference evidence="1" key="1">
    <citation type="submission" date="2023-08" db="EMBL/GenBank/DDBJ databases">
        <authorList>
            <person name="Alioto T."/>
            <person name="Alioto T."/>
            <person name="Gomez Garrido J."/>
        </authorList>
    </citation>
    <scope>NUCLEOTIDE SEQUENCE</scope>
</reference>
<keyword evidence="2" id="KW-1185">Reference proteome</keyword>